<feature type="signal peptide" evidence="1">
    <location>
        <begin position="1"/>
        <end position="31"/>
    </location>
</feature>
<feature type="chain" id="PRO_5040965775" evidence="1">
    <location>
        <begin position="32"/>
        <end position="434"/>
    </location>
</feature>
<dbReference type="OrthoDB" id="123417at2759"/>
<accession>A0A9W6TLG0</accession>
<dbReference type="EMBL" id="BSXT01000036">
    <property type="protein sequence ID" value="GMF15526.1"/>
    <property type="molecule type" value="Genomic_DNA"/>
</dbReference>
<gene>
    <name evidence="3" type="ORF">Pfra01_000045900</name>
</gene>
<evidence type="ECO:0000313" key="3">
    <source>
        <dbReference type="EMBL" id="GMF15526.1"/>
    </source>
</evidence>
<sequence length="434" mass="49868">MGRRTLAHTAEHTRRVLLSLLINACVQVQDASVPTFVFRVTTARLAHNHSLNKHDFNPYAHKRTILESEVVSTVNELRKGGAKKKDILRYIHERSPCNPTTQDVHNVVRRLKKQEDSGSTSAQKLKQWMVEFSKEPGIVGRIFVDSVRDKTKHISQLFDRFPEVLMIDATHGTNSSKYKVFSIVTHDIFGKGQFVQHAVAQNERCTTLLTVLEEYKRNNPAWRRIHCILIGKDFTEISVLKVAFPDARLLLCQFHVIKYLREGISCSGYGFPSWQKQQLQGIINMLVYARTEREFEKYRGYLNYIIIIGRSAKRVVSQLRPDDRQLGTGATELGVGNGQLGSEVSWGLVETGWVYKIIAKFPSIRLTIEASWKQLKDLVNSFMGVNECVVSIMCYQDQEEKKFMDCLYKLRVVHNPKYDREMQFVSNLVCEHAC</sequence>
<evidence type="ECO:0000256" key="1">
    <source>
        <dbReference type="SAM" id="SignalP"/>
    </source>
</evidence>
<dbReference type="Pfam" id="PF21056">
    <property type="entry name" value="ZSWIM1-3_RNaseH-like"/>
    <property type="match status" value="1"/>
</dbReference>
<dbReference type="InterPro" id="IPR052579">
    <property type="entry name" value="Zinc_finger_SWIM"/>
</dbReference>
<dbReference type="PANTHER" id="PTHR31569:SF4">
    <property type="entry name" value="SWIM-TYPE DOMAIN-CONTAINING PROTEIN"/>
    <property type="match status" value="1"/>
</dbReference>
<comment type="caution">
    <text evidence="3">The sequence shown here is derived from an EMBL/GenBank/DDBJ whole genome shotgun (WGS) entry which is preliminary data.</text>
</comment>
<dbReference type="PANTHER" id="PTHR31569">
    <property type="entry name" value="SWIM-TYPE DOMAIN-CONTAINING PROTEIN"/>
    <property type="match status" value="1"/>
</dbReference>
<organism evidence="3 4">
    <name type="scientific">Phytophthora fragariaefolia</name>
    <dbReference type="NCBI Taxonomy" id="1490495"/>
    <lineage>
        <taxon>Eukaryota</taxon>
        <taxon>Sar</taxon>
        <taxon>Stramenopiles</taxon>
        <taxon>Oomycota</taxon>
        <taxon>Peronosporomycetes</taxon>
        <taxon>Peronosporales</taxon>
        <taxon>Peronosporaceae</taxon>
        <taxon>Phytophthora</taxon>
    </lineage>
</organism>
<evidence type="ECO:0000259" key="2">
    <source>
        <dbReference type="Pfam" id="PF21056"/>
    </source>
</evidence>
<dbReference type="AlphaFoldDB" id="A0A9W6TLG0"/>
<keyword evidence="1" id="KW-0732">Signal</keyword>
<dbReference type="InterPro" id="IPR048324">
    <property type="entry name" value="ZSWIM1-3_RNaseH-like"/>
</dbReference>
<dbReference type="Proteomes" id="UP001165121">
    <property type="component" value="Unassembled WGS sequence"/>
</dbReference>
<feature type="domain" description="ZSWIM1/3 RNaseH-like" evidence="2">
    <location>
        <begin position="150"/>
        <end position="250"/>
    </location>
</feature>
<keyword evidence="4" id="KW-1185">Reference proteome</keyword>
<name>A0A9W6TLG0_9STRA</name>
<protein>
    <submittedName>
        <fullName evidence="3">Unnamed protein product</fullName>
    </submittedName>
</protein>
<reference evidence="3" key="1">
    <citation type="submission" date="2023-04" db="EMBL/GenBank/DDBJ databases">
        <title>Phytophthora fragariaefolia NBRC 109709.</title>
        <authorList>
            <person name="Ichikawa N."/>
            <person name="Sato H."/>
            <person name="Tonouchi N."/>
        </authorList>
    </citation>
    <scope>NUCLEOTIDE SEQUENCE</scope>
    <source>
        <strain evidence="3">NBRC 109709</strain>
    </source>
</reference>
<evidence type="ECO:0000313" key="4">
    <source>
        <dbReference type="Proteomes" id="UP001165121"/>
    </source>
</evidence>
<proteinExistence type="predicted"/>